<dbReference type="AlphaFoldDB" id="A0AAD9W6E3"/>
<dbReference type="Pfam" id="PF06042">
    <property type="entry name" value="NTP_transf_6"/>
    <property type="match status" value="1"/>
</dbReference>
<dbReference type="PANTHER" id="PTHR39166:SF1">
    <property type="entry name" value="BLL1166 PROTEIN"/>
    <property type="match status" value="1"/>
</dbReference>
<organism evidence="1 2">
    <name type="scientific">Phomopsis amygdali</name>
    <name type="common">Fusicoccum amygdali</name>
    <dbReference type="NCBI Taxonomy" id="1214568"/>
    <lineage>
        <taxon>Eukaryota</taxon>
        <taxon>Fungi</taxon>
        <taxon>Dikarya</taxon>
        <taxon>Ascomycota</taxon>
        <taxon>Pezizomycotina</taxon>
        <taxon>Sordariomycetes</taxon>
        <taxon>Sordariomycetidae</taxon>
        <taxon>Diaporthales</taxon>
        <taxon>Diaporthaceae</taxon>
        <taxon>Diaporthe</taxon>
    </lineage>
</organism>
<proteinExistence type="predicted"/>
<protein>
    <submittedName>
        <fullName evidence="1">Uncharacterized protein</fullName>
    </submittedName>
</protein>
<keyword evidence="2" id="KW-1185">Reference proteome</keyword>
<accession>A0AAD9W6E3</accession>
<sequence>MQIDGPHTEEEAARFRAALERNTTLMEVLRRAATLNLPGWYLAAGALTQSVWNYITHQDPEKGIDDYDLIYCDDSDLSWEAEDFVIQEGMRIFADLPTRVEIRNQARVHLWYPQKFGIPCPQHTSTEGAITSWLSGTALFGVRLLADGDWKVFAPWGFADILNLTVRPNPASGNRTVYEKKAARWQAIWPDLKIIPWPATPSLDAQEDEEIC</sequence>
<name>A0AAD9W6E3_PHOAM</name>
<comment type="caution">
    <text evidence="1">The sequence shown here is derived from an EMBL/GenBank/DDBJ whole genome shotgun (WGS) entry which is preliminary data.</text>
</comment>
<dbReference type="InterPro" id="IPR009267">
    <property type="entry name" value="NTP_transf_6"/>
</dbReference>
<dbReference type="PANTHER" id="PTHR39166">
    <property type="entry name" value="BLL1166 PROTEIN"/>
    <property type="match status" value="1"/>
</dbReference>
<evidence type="ECO:0000313" key="1">
    <source>
        <dbReference type="EMBL" id="KAK2607585.1"/>
    </source>
</evidence>
<evidence type="ECO:0000313" key="2">
    <source>
        <dbReference type="Proteomes" id="UP001265746"/>
    </source>
</evidence>
<reference evidence="1" key="1">
    <citation type="submission" date="2023-06" db="EMBL/GenBank/DDBJ databases">
        <authorList>
            <person name="Noh H."/>
        </authorList>
    </citation>
    <scope>NUCLEOTIDE SEQUENCE</scope>
    <source>
        <strain evidence="1">DUCC20226</strain>
    </source>
</reference>
<gene>
    <name evidence="1" type="ORF">N8I77_006248</name>
</gene>
<dbReference type="EMBL" id="JAUJFL010000003">
    <property type="protein sequence ID" value="KAK2607585.1"/>
    <property type="molecule type" value="Genomic_DNA"/>
</dbReference>
<dbReference type="Proteomes" id="UP001265746">
    <property type="component" value="Unassembled WGS sequence"/>
</dbReference>